<gene>
    <name evidence="2" type="ORF">AWM68_02130</name>
</gene>
<protein>
    <recommendedName>
        <fullName evidence="1">MEDS domain-containing protein</fullName>
    </recommendedName>
</protein>
<dbReference type="AlphaFoldDB" id="A0A161TSP1"/>
<organism evidence="2 3">
    <name type="scientific">Fictibacillus phosphorivorans</name>
    <dbReference type="NCBI Taxonomy" id="1221500"/>
    <lineage>
        <taxon>Bacteria</taxon>
        <taxon>Bacillati</taxon>
        <taxon>Bacillota</taxon>
        <taxon>Bacilli</taxon>
        <taxon>Bacillales</taxon>
        <taxon>Fictibacillaceae</taxon>
        <taxon>Fictibacillus</taxon>
    </lineage>
</organism>
<comment type="caution">
    <text evidence="2">The sequence shown here is derived from an EMBL/GenBank/DDBJ whole genome shotgun (WGS) entry which is preliminary data.</text>
</comment>
<evidence type="ECO:0000313" key="3">
    <source>
        <dbReference type="Proteomes" id="UP000076567"/>
    </source>
</evidence>
<evidence type="ECO:0000313" key="2">
    <source>
        <dbReference type="EMBL" id="KZE69531.1"/>
    </source>
</evidence>
<accession>A0A161TSP1</accession>
<dbReference type="InterPro" id="IPR025847">
    <property type="entry name" value="MEDS_domain"/>
</dbReference>
<feature type="domain" description="MEDS" evidence="1">
    <location>
        <begin position="12"/>
        <end position="165"/>
    </location>
</feature>
<sequence>MKELFEEQKSVHVLYSYNGHTNYLEQMMDFIQDGISLGEYVIVIENERIYRLLHKELSVRLTPEQMKFVHHINNFDFYYSSGSYHPPAIYDYFCKAVQPYLDNNLSFRSWAHVEWATMEDPLHLIEDLERIVDEAVNLLSFPLICAYEGERMPDHLKTILLKTHPYILMDDQFTNSEQYETEVNVSKQTS</sequence>
<dbReference type="Proteomes" id="UP000076567">
    <property type="component" value="Unassembled WGS sequence"/>
</dbReference>
<name>A0A161TSP1_9BACL</name>
<dbReference type="EMBL" id="LRFC01000001">
    <property type="protein sequence ID" value="KZE69531.1"/>
    <property type="molecule type" value="Genomic_DNA"/>
</dbReference>
<dbReference type="Pfam" id="PF14417">
    <property type="entry name" value="MEDS"/>
    <property type="match status" value="1"/>
</dbReference>
<evidence type="ECO:0000259" key="1">
    <source>
        <dbReference type="Pfam" id="PF14417"/>
    </source>
</evidence>
<reference evidence="3" key="1">
    <citation type="submission" date="2016-01" db="EMBL/GenBank/DDBJ databases">
        <title>Draft genome of Chromobacterium sp. F49.</title>
        <authorList>
            <person name="Hong K.W."/>
        </authorList>
    </citation>
    <scope>NUCLEOTIDE SEQUENCE [LARGE SCALE GENOMIC DNA]</scope>
    <source>
        <strain evidence="3">P7IIIA</strain>
    </source>
</reference>
<keyword evidence="3" id="KW-1185">Reference proteome</keyword>
<proteinExistence type="predicted"/>